<evidence type="ECO:0000313" key="1">
    <source>
        <dbReference type="EMBL" id="KAK5835689.1"/>
    </source>
</evidence>
<gene>
    <name evidence="1" type="ORF">PVK06_011384</name>
</gene>
<protein>
    <recommendedName>
        <fullName evidence="3">Reverse transcriptase domain-containing protein</fullName>
    </recommendedName>
</protein>
<dbReference type="PANTHER" id="PTHR46890">
    <property type="entry name" value="NON-LTR RETROLELEMENT REVERSE TRANSCRIPTASE-LIKE PROTEIN-RELATED"/>
    <property type="match status" value="1"/>
</dbReference>
<reference evidence="1 2" key="1">
    <citation type="submission" date="2023-03" db="EMBL/GenBank/DDBJ databases">
        <title>WGS of Gossypium arboreum.</title>
        <authorList>
            <person name="Yu D."/>
        </authorList>
    </citation>
    <scope>NUCLEOTIDE SEQUENCE [LARGE SCALE GENOMIC DNA]</scope>
    <source>
        <tissue evidence="1">Leaf</tissue>
    </source>
</reference>
<accession>A0ABR0Q8P0</accession>
<dbReference type="Proteomes" id="UP001358586">
    <property type="component" value="Chromosome 4"/>
</dbReference>
<name>A0ABR0Q8P0_GOSAR</name>
<organism evidence="1 2">
    <name type="scientific">Gossypium arboreum</name>
    <name type="common">Tree cotton</name>
    <name type="synonym">Gossypium nanking</name>
    <dbReference type="NCBI Taxonomy" id="29729"/>
    <lineage>
        <taxon>Eukaryota</taxon>
        <taxon>Viridiplantae</taxon>
        <taxon>Streptophyta</taxon>
        <taxon>Embryophyta</taxon>
        <taxon>Tracheophyta</taxon>
        <taxon>Spermatophyta</taxon>
        <taxon>Magnoliopsida</taxon>
        <taxon>eudicotyledons</taxon>
        <taxon>Gunneridae</taxon>
        <taxon>Pentapetalae</taxon>
        <taxon>rosids</taxon>
        <taxon>malvids</taxon>
        <taxon>Malvales</taxon>
        <taxon>Malvaceae</taxon>
        <taxon>Malvoideae</taxon>
        <taxon>Gossypium</taxon>
    </lineage>
</organism>
<sequence>MGFDAGWVDSLMKCVSTISYSVVLNGHTGENFSPTRGLRQGDPLSLFLFLIYREGLSSFIRLTIQGNILRGIKANRDGPQCVNYYKSTVLVSTNTQEGDRIIISRILRVRSYNNPERYLGFPNMGRHDDRISIWGDLWILGAETDKLQMEANNENIKLVSDLIDADNKTWSTSLIFCTFNEDTAKKILQIPLAETIYDDFQV</sequence>
<comment type="caution">
    <text evidence="1">The sequence shown here is derived from an EMBL/GenBank/DDBJ whole genome shotgun (WGS) entry which is preliminary data.</text>
</comment>
<keyword evidence="2" id="KW-1185">Reference proteome</keyword>
<evidence type="ECO:0000313" key="2">
    <source>
        <dbReference type="Proteomes" id="UP001358586"/>
    </source>
</evidence>
<dbReference type="InterPro" id="IPR052343">
    <property type="entry name" value="Retrotransposon-Effector_Assoc"/>
</dbReference>
<evidence type="ECO:0008006" key="3">
    <source>
        <dbReference type="Google" id="ProtNLM"/>
    </source>
</evidence>
<proteinExistence type="predicted"/>
<dbReference type="EMBL" id="JARKNE010000004">
    <property type="protein sequence ID" value="KAK5835689.1"/>
    <property type="molecule type" value="Genomic_DNA"/>
</dbReference>
<dbReference type="PANTHER" id="PTHR46890:SF1">
    <property type="entry name" value="REVERSE TRANSCRIPTASE DOMAIN-CONTAINING PROTEIN"/>
    <property type="match status" value="1"/>
</dbReference>